<reference evidence="3 4" key="1">
    <citation type="journal article" date="2016" name="Nat. Commun.">
        <title>Thousands of microbial genomes shed light on interconnected biogeochemical processes in an aquifer system.</title>
        <authorList>
            <person name="Anantharaman K."/>
            <person name="Brown C.T."/>
            <person name="Hug L.A."/>
            <person name="Sharon I."/>
            <person name="Castelle C.J."/>
            <person name="Probst A.J."/>
            <person name="Thomas B.C."/>
            <person name="Singh A."/>
            <person name="Wilkins M.J."/>
            <person name="Karaoz U."/>
            <person name="Brodie E.L."/>
            <person name="Williams K.H."/>
            <person name="Hubbard S.S."/>
            <person name="Banfield J.F."/>
        </authorList>
    </citation>
    <scope>NUCLEOTIDE SEQUENCE [LARGE SCALE GENOMIC DNA]</scope>
</reference>
<organism evidence="3 4">
    <name type="scientific">Candidatus Woesebacteria bacterium RIFOXYB1_FULL_38_16</name>
    <dbReference type="NCBI Taxonomy" id="1802538"/>
    <lineage>
        <taxon>Bacteria</taxon>
        <taxon>Candidatus Woeseibacteriota</taxon>
    </lineage>
</organism>
<feature type="domain" description="UmuC" evidence="2">
    <location>
        <begin position="1"/>
        <end position="183"/>
    </location>
</feature>
<dbReference type="InterPro" id="IPR017961">
    <property type="entry name" value="DNA_pol_Y-fam_little_finger"/>
</dbReference>
<dbReference type="STRING" id="1802538.A2382_00110"/>
<dbReference type="InterPro" id="IPR001126">
    <property type="entry name" value="UmuC"/>
</dbReference>
<proteinExistence type="inferred from homology"/>
<evidence type="ECO:0000313" key="3">
    <source>
        <dbReference type="EMBL" id="OGM80178.1"/>
    </source>
</evidence>
<dbReference type="PROSITE" id="PS50173">
    <property type="entry name" value="UMUC"/>
    <property type="match status" value="1"/>
</dbReference>
<dbReference type="InterPro" id="IPR036775">
    <property type="entry name" value="DNA_pol_Y-fam_lit_finger_sf"/>
</dbReference>
<protein>
    <recommendedName>
        <fullName evidence="2">UmuC domain-containing protein</fullName>
    </recommendedName>
</protein>
<name>A0A1F8CWS3_9BACT</name>
<dbReference type="InterPro" id="IPR043128">
    <property type="entry name" value="Rev_trsase/Diguanyl_cyclase"/>
</dbReference>
<dbReference type="AlphaFoldDB" id="A0A1F8CWS3"/>
<dbReference type="Gene3D" id="3.30.1490.100">
    <property type="entry name" value="DNA polymerase, Y-family, little finger domain"/>
    <property type="match status" value="1"/>
</dbReference>
<dbReference type="Proteomes" id="UP000178999">
    <property type="component" value="Unassembled WGS sequence"/>
</dbReference>
<sequence>MHLDLNSCFASIEQQANPFLRGKPLVVAAYNSPGGCILASSIEAKKLNIKTGMRVKDARSIYPDILVTTPDPNKYRQVHLDLKKILFVYSPQVSPKSIDEFVIDFTNCLNVKKGLFEIAREIKTRIKSNLGEWLTVSIGIAPSRFLAKTASNLQKPDGLNEINKINFLKIYQNLKLTDLHGINIRNELRLNNVGIHSVVDFYLADKLRLKAAFKSIAADYWYARLRGYEVDAVDFSRKTFGNSYALPHSKGTTEELLPILQKLVEKTGARLRQAGFFAQGIHLSLFFRDHTLWHKSCFLKKTIFDSRDIYQEAVHILKQCPLKPVHTLSVNCFALVPNKNMQLEIFTDVEEKQNLVKSIDKINTRFGNFILTPARMVLVKDKVIDRIAFGGVKEI</sequence>
<dbReference type="SUPFAM" id="SSF56672">
    <property type="entry name" value="DNA/RNA polymerases"/>
    <property type="match status" value="1"/>
</dbReference>
<dbReference type="PANTHER" id="PTHR11076">
    <property type="entry name" value="DNA REPAIR POLYMERASE UMUC / TRANSFERASE FAMILY MEMBER"/>
    <property type="match status" value="1"/>
</dbReference>
<dbReference type="Gene3D" id="3.30.70.270">
    <property type="match status" value="1"/>
</dbReference>
<dbReference type="Gene3D" id="3.40.1170.60">
    <property type="match status" value="1"/>
</dbReference>
<gene>
    <name evidence="3" type="ORF">A2382_00110</name>
</gene>
<dbReference type="CDD" id="cd03586">
    <property type="entry name" value="PolY_Pol_IV_kappa"/>
    <property type="match status" value="1"/>
</dbReference>
<dbReference type="InterPro" id="IPR050116">
    <property type="entry name" value="DNA_polymerase-Y"/>
</dbReference>
<dbReference type="Pfam" id="PF00817">
    <property type="entry name" value="IMS"/>
    <property type="match status" value="1"/>
</dbReference>
<dbReference type="GO" id="GO:0006281">
    <property type="term" value="P:DNA repair"/>
    <property type="evidence" value="ECO:0007669"/>
    <property type="project" value="InterPro"/>
</dbReference>
<dbReference type="InterPro" id="IPR022880">
    <property type="entry name" value="DNApol_IV"/>
</dbReference>
<dbReference type="GO" id="GO:0003684">
    <property type="term" value="F:damaged DNA binding"/>
    <property type="evidence" value="ECO:0007669"/>
    <property type="project" value="InterPro"/>
</dbReference>
<dbReference type="PANTHER" id="PTHR11076:SF33">
    <property type="entry name" value="DNA POLYMERASE KAPPA"/>
    <property type="match status" value="1"/>
</dbReference>
<accession>A0A1F8CWS3</accession>
<dbReference type="EMBL" id="MGHY01000003">
    <property type="protein sequence ID" value="OGM80178.1"/>
    <property type="molecule type" value="Genomic_DNA"/>
</dbReference>
<evidence type="ECO:0000259" key="2">
    <source>
        <dbReference type="PROSITE" id="PS50173"/>
    </source>
</evidence>
<dbReference type="GO" id="GO:0003887">
    <property type="term" value="F:DNA-directed DNA polymerase activity"/>
    <property type="evidence" value="ECO:0007669"/>
    <property type="project" value="InterPro"/>
</dbReference>
<comment type="caution">
    <text evidence="3">The sequence shown here is derived from an EMBL/GenBank/DDBJ whole genome shotgun (WGS) entry which is preliminary data.</text>
</comment>
<dbReference type="Pfam" id="PF11799">
    <property type="entry name" value="IMS_C"/>
    <property type="match status" value="1"/>
</dbReference>
<dbReference type="SUPFAM" id="SSF100879">
    <property type="entry name" value="Lesion bypass DNA polymerase (Y-family), little finger domain"/>
    <property type="match status" value="1"/>
</dbReference>
<dbReference type="InterPro" id="IPR043502">
    <property type="entry name" value="DNA/RNA_pol_sf"/>
</dbReference>
<comment type="similarity">
    <text evidence="1">Belongs to the DNA polymerase type-Y family.</text>
</comment>
<evidence type="ECO:0000256" key="1">
    <source>
        <dbReference type="ARBA" id="ARBA00010945"/>
    </source>
</evidence>
<evidence type="ECO:0000313" key="4">
    <source>
        <dbReference type="Proteomes" id="UP000178999"/>
    </source>
</evidence>
<dbReference type="GO" id="GO:0042276">
    <property type="term" value="P:error-prone translesion synthesis"/>
    <property type="evidence" value="ECO:0007669"/>
    <property type="project" value="TreeGrafter"/>
</dbReference>
<dbReference type="GO" id="GO:0005829">
    <property type="term" value="C:cytosol"/>
    <property type="evidence" value="ECO:0007669"/>
    <property type="project" value="TreeGrafter"/>
</dbReference>
<dbReference type="GO" id="GO:0009432">
    <property type="term" value="P:SOS response"/>
    <property type="evidence" value="ECO:0007669"/>
    <property type="project" value="TreeGrafter"/>
</dbReference>